<dbReference type="KEGG" id="lfa:LFA_0776"/>
<dbReference type="Proteomes" id="UP000032430">
    <property type="component" value="Chromosome I"/>
</dbReference>
<gene>
    <name evidence="1" type="ORF">LFA_0776</name>
</gene>
<dbReference type="HOGENOM" id="CLU_590247_0_0_6"/>
<reference evidence="2" key="1">
    <citation type="submission" date="2014-09" db="EMBL/GenBank/DDBJ databases">
        <authorList>
            <person name="Gomez-Valero L."/>
        </authorList>
    </citation>
    <scope>NUCLEOTIDE SEQUENCE [LARGE SCALE GENOMIC DNA]</scope>
    <source>
        <strain evidence="2">ATCC700992</strain>
    </source>
</reference>
<organism evidence="1 2">
    <name type="scientific">Legionella fallonii LLAP-10</name>
    <dbReference type="NCBI Taxonomy" id="1212491"/>
    <lineage>
        <taxon>Bacteria</taxon>
        <taxon>Pseudomonadati</taxon>
        <taxon>Pseudomonadota</taxon>
        <taxon>Gammaproteobacteria</taxon>
        <taxon>Legionellales</taxon>
        <taxon>Legionellaceae</taxon>
        <taxon>Legionella</taxon>
    </lineage>
</organism>
<keyword evidence="2" id="KW-1185">Reference proteome</keyword>
<protein>
    <submittedName>
        <fullName evidence="1">Uncharacterized protein</fullName>
    </submittedName>
</protein>
<dbReference type="EMBL" id="LN614827">
    <property type="protein sequence ID" value="CEG56225.1"/>
    <property type="molecule type" value="Genomic_DNA"/>
</dbReference>
<evidence type="ECO:0000313" key="2">
    <source>
        <dbReference type="Proteomes" id="UP000032430"/>
    </source>
</evidence>
<evidence type="ECO:0000313" key="1">
    <source>
        <dbReference type="EMBL" id="CEG56225.1"/>
    </source>
</evidence>
<dbReference type="AlphaFoldDB" id="A0A098G413"/>
<dbReference type="STRING" id="1212491.LFA_0776"/>
<proteinExistence type="predicted"/>
<accession>A0A098G413</accession>
<dbReference type="InterPro" id="IPR011044">
    <property type="entry name" value="Quino_amine_DH_bsu"/>
</dbReference>
<dbReference type="SUPFAM" id="SSF50969">
    <property type="entry name" value="YVTN repeat-like/Quinoprotein amine dehydrogenase"/>
    <property type="match status" value="1"/>
</dbReference>
<name>A0A098G413_9GAMM</name>
<sequence>MLLHMLNRKLAISVQENAQSEVGYISAGKKISKPFLSQPHQIVCAPDGRVICTNTGRNVVTVIDLEKPGIYQEVGVSPVRWDRLSLDAMIGDHINSVFLKNDQLFVVCHRFNKGSQLATLSYPSLELISLKNLSGFTGLHNIWVTEEEQYISCYSETGSIVNVVSGDVLWQAGSPIYTRGLAASNEYIVVGESQKTGRDIRGNSLSALWILERQSWRVMDYIALGQFGCVNEVRLLDVADEAHHGYRFENLDQLLADCNNEHAALHHTRDRSLEHNTYEEITKQAIAQSVLATKAIGGIWKDYNFILDAAITLADGSKKVDKNALCLAILRHETNLTVSSFAFDYELSLSEEPSHVSAVLGYHGSFDDTHMHIILLQRMMNDALLSILQHNGSEWITIRGLNVKNLPLSGTMKVTVSQNDISVEVQQKEVLRLPPARIGLEYCNGELGIRWSGATVKPIKGTN</sequence>